<dbReference type="Proteomes" id="UP000009047">
    <property type="component" value="Chromosome"/>
</dbReference>
<sequence length="70" mass="7545">MIANHCHCNHPSGSTGEARDLAACCLPTHDPAERTVWELGPEFRPGRKARLVAVDGGPSEKRPVSVEVRA</sequence>
<proteinExistence type="predicted"/>
<evidence type="ECO:0000313" key="1">
    <source>
        <dbReference type="EMBL" id="ADK84411.1"/>
    </source>
</evidence>
<reference evidence="1 2" key="1">
    <citation type="journal article" date="2010" name="Stand. Genomic Sci.">
        <title>Complete genome sequence of Desulfarculus baarsii type strain (2st14).</title>
        <authorList>
            <person name="Sun H."/>
            <person name="Spring S."/>
            <person name="Lapidus A."/>
            <person name="Davenport K."/>
            <person name="Del Rio T.G."/>
            <person name="Tice H."/>
            <person name="Nolan M."/>
            <person name="Copeland A."/>
            <person name="Cheng J.F."/>
            <person name="Lucas S."/>
            <person name="Tapia R."/>
            <person name="Goodwin L."/>
            <person name="Pitluck S."/>
            <person name="Ivanova N."/>
            <person name="Pagani I."/>
            <person name="Mavromatis K."/>
            <person name="Ovchinnikova G."/>
            <person name="Pati A."/>
            <person name="Chen A."/>
            <person name="Palaniappan K."/>
            <person name="Hauser L."/>
            <person name="Chang Y.J."/>
            <person name="Jeffries C.D."/>
            <person name="Detter J.C."/>
            <person name="Han C."/>
            <person name="Rohde M."/>
            <person name="Brambilla E."/>
            <person name="Goker M."/>
            <person name="Woyke T."/>
            <person name="Bristow J."/>
            <person name="Eisen J.A."/>
            <person name="Markowitz V."/>
            <person name="Hugenholtz P."/>
            <person name="Kyrpides N.C."/>
            <person name="Klenk H.P."/>
            <person name="Land M."/>
        </authorList>
    </citation>
    <scope>NUCLEOTIDE SEQUENCE [LARGE SCALE GENOMIC DNA]</scope>
    <source>
        <strain evidence="2">ATCC 33931 / DSM 2075 / LMG 7858 / VKM B-1802 / 2st14</strain>
    </source>
</reference>
<evidence type="ECO:0000313" key="2">
    <source>
        <dbReference type="Proteomes" id="UP000009047"/>
    </source>
</evidence>
<keyword evidence="2" id="KW-1185">Reference proteome</keyword>
<dbReference type="HOGENOM" id="CLU_2751178_0_0_7"/>
<name>E1QII8_DESB2</name>
<dbReference type="EMBL" id="CP002085">
    <property type="protein sequence ID" value="ADK84411.1"/>
    <property type="molecule type" value="Genomic_DNA"/>
</dbReference>
<dbReference type="RefSeq" id="WP_013257865.1">
    <property type="nucleotide sequence ID" value="NC_014365.1"/>
</dbReference>
<gene>
    <name evidence="1" type="ordered locus">Deba_1043</name>
</gene>
<protein>
    <submittedName>
        <fullName evidence="1">Uncharacterized protein</fullName>
    </submittedName>
</protein>
<accession>E1QII8</accession>
<organism evidence="1 2">
    <name type="scientific">Desulfarculus baarsii (strain ATCC 33931 / DSM 2075 / LMG 7858 / VKM B-1802 / 2st14)</name>
    <dbReference type="NCBI Taxonomy" id="644282"/>
    <lineage>
        <taxon>Bacteria</taxon>
        <taxon>Pseudomonadati</taxon>
        <taxon>Thermodesulfobacteriota</taxon>
        <taxon>Desulfarculia</taxon>
        <taxon>Desulfarculales</taxon>
        <taxon>Desulfarculaceae</taxon>
        <taxon>Desulfarculus</taxon>
    </lineage>
</organism>
<dbReference type="KEGG" id="dbr:Deba_1043"/>
<dbReference type="AlphaFoldDB" id="E1QII8"/>